<feature type="transmembrane region" description="Helical" evidence="2">
    <location>
        <begin position="322"/>
        <end position="347"/>
    </location>
</feature>
<evidence type="ECO:0000256" key="2">
    <source>
        <dbReference type="SAM" id="Phobius"/>
    </source>
</evidence>
<feature type="transmembrane region" description="Helical" evidence="2">
    <location>
        <begin position="374"/>
        <end position="393"/>
    </location>
</feature>
<dbReference type="RefSeq" id="WP_121649110.1">
    <property type="nucleotide sequence ID" value="NZ_RCUX01000009.1"/>
</dbReference>
<dbReference type="OrthoDB" id="5022643at2"/>
<feature type="domain" description="MacB-like periplasmic core" evidence="3">
    <location>
        <begin position="17"/>
        <end position="254"/>
    </location>
</feature>
<dbReference type="InterPro" id="IPR025857">
    <property type="entry name" value="MacB_PCD"/>
</dbReference>
<keyword evidence="2" id="KW-0472">Membrane</keyword>
<organism evidence="4 5">
    <name type="scientific">Mycetocola tolaasinivorans</name>
    <dbReference type="NCBI Taxonomy" id="76635"/>
    <lineage>
        <taxon>Bacteria</taxon>
        <taxon>Bacillati</taxon>
        <taxon>Actinomycetota</taxon>
        <taxon>Actinomycetes</taxon>
        <taxon>Micrococcales</taxon>
        <taxon>Microbacteriaceae</taxon>
        <taxon>Mycetocola</taxon>
    </lineage>
</organism>
<evidence type="ECO:0000259" key="3">
    <source>
        <dbReference type="Pfam" id="PF12704"/>
    </source>
</evidence>
<feature type="transmembrane region" description="Helical" evidence="2">
    <location>
        <begin position="12"/>
        <end position="35"/>
    </location>
</feature>
<dbReference type="EMBL" id="RCUX01000009">
    <property type="protein sequence ID" value="RLP74710.1"/>
    <property type="molecule type" value="Genomic_DNA"/>
</dbReference>
<keyword evidence="2" id="KW-1133">Transmembrane helix</keyword>
<proteinExistence type="inferred from homology"/>
<protein>
    <recommendedName>
        <fullName evidence="3">MacB-like periplasmic core domain-containing protein</fullName>
    </recommendedName>
</protein>
<feature type="transmembrane region" description="Helical" evidence="2">
    <location>
        <begin position="399"/>
        <end position="419"/>
    </location>
</feature>
<evidence type="ECO:0000256" key="1">
    <source>
        <dbReference type="ARBA" id="ARBA00038076"/>
    </source>
</evidence>
<reference evidence="4 5" key="1">
    <citation type="submission" date="2018-10" db="EMBL/GenBank/DDBJ databases">
        <authorList>
            <person name="Li J."/>
        </authorList>
    </citation>
    <scope>NUCLEOTIDE SEQUENCE [LARGE SCALE GENOMIC DNA]</scope>
    <source>
        <strain evidence="4 5">IF 016277</strain>
    </source>
</reference>
<keyword evidence="5" id="KW-1185">Reference proteome</keyword>
<accession>A0A3L7A4D0</accession>
<name>A0A3L7A4D0_9MICO</name>
<dbReference type="Proteomes" id="UP000272503">
    <property type="component" value="Unassembled WGS sequence"/>
</dbReference>
<evidence type="ECO:0000313" key="5">
    <source>
        <dbReference type="Proteomes" id="UP000272503"/>
    </source>
</evidence>
<sequence length="444" mass="48600">MREILYDIRRNGALILLRILIVALALVSTVTTVSFTESTTGTLDSQFSARAENNLAQLIDTYYDDPDAFLAIRNNPEAMAQVSGFYDALTRSTALTPLSMFDQAVPVQEFRGDDRFDHTFGTDLDVVGRYADAVTGTTLMNVKSMQMSRQAFEFYGLTASAGEAISWAEVDYASGMVPVLLGSDYQGVYAVGDTLRGDLYGNVLDLTVSGFLPPESAVYYRGEINTFLRDRIVMPYPETLVQPGEDTAAVELTPKYQSFLGILTFAMINTDLAFPLETTTDELLAELTRIGQQTGFTQHALIGVPLYLTQFALVRQIVVDNLALVSAVQVLMLIAALVAAVFISYHVHRRRLPRVRILEVLGAPTRALIRERQCASAAEYTLTLALFGLGVSLSPALGIRAALIGIGALIVWFLLDIGVQRWFLLRALDLGPRSATDTPQRGSA</sequence>
<dbReference type="Pfam" id="PF12704">
    <property type="entry name" value="MacB_PCD"/>
    <property type="match status" value="1"/>
</dbReference>
<dbReference type="AlphaFoldDB" id="A0A3L7A4D0"/>
<keyword evidence="2" id="KW-0812">Transmembrane</keyword>
<comment type="similarity">
    <text evidence="1">Belongs to the ABC-4 integral membrane protein family.</text>
</comment>
<evidence type="ECO:0000313" key="4">
    <source>
        <dbReference type="EMBL" id="RLP74710.1"/>
    </source>
</evidence>
<comment type="caution">
    <text evidence="4">The sequence shown here is derived from an EMBL/GenBank/DDBJ whole genome shotgun (WGS) entry which is preliminary data.</text>
</comment>
<gene>
    <name evidence="4" type="ORF">D9V32_11770</name>
</gene>